<evidence type="ECO:0000256" key="9">
    <source>
        <dbReference type="ARBA" id="ARBA00023136"/>
    </source>
</evidence>
<keyword evidence="3" id="KW-0813">Transport</keyword>
<dbReference type="GO" id="GO:0031992">
    <property type="term" value="F:energy transducer activity"/>
    <property type="evidence" value="ECO:0007669"/>
    <property type="project" value="TreeGrafter"/>
</dbReference>
<feature type="compositionally biased region" description="Acidic residues" evidence="10">
    <location>
        <begin position="67"/>
        <end position="78"/>
    </location>
</feature>
<keyword evidence="5" id="KW-0997">Cell inner membrane</keyword>
<dbReference type="Gene3D" id="3.30.1150.10">
    <property type="match status" value="1"/>
</dbReference>
<proteinExistence type="inferred from homology"/>
<evidence type="ECO:0000313" key="13">
    <source>
        <dbReference type="EMBL" id="AQT68798.1"/>
    </source>
</evidence>
<dbReference type="InterPro" id="IPR051045">
    <property type="entry name" value="TonB-dependent_transducer"/>
</dbReference>
<dbReference type="Pfam" id="PF03544">
    <property type="entry name" value="TonB_C"/>
    <property type="match status" value="1"/>
</dbReference>
<evidence type="ECO:0000259" key="12">
    <source>
        <dbReference type="PROSITE" id="PS52015"/>
    </source>
</evidence>
<evidence type="ECO:0000256" key="6">
    <source>
        <dbReference type="ARBA" id="ARBA00022692"/>
    </source>
</evidence>
<evidence type="ECO:0000256" key="1">
    <source>
        <dbReference type="ARBA" id="ARBA00004383"/>
    </source>
</evidence>
<dbReference type="NCBIfam" id="TIGR01352">
    <property type="entry name" value="tonB_Cterm"/>
    <property type="match status" value="1"/>
</dbReference>
<keyword evidence="8 11" id="KW-1133">Transmembrane helix</keyword>
<dbReference type="STRING" id="1936003.STSP2_01971"/>
<accession>A0A1U9NM47</accession>
<dbReference type="PANTHER" id="PTHR33446:SF2">
    <property type="entry name" value="PROTEIN TONB"/>
    <property type="match status" value="1"/>
</dbReference>
<feature type="transmembrane region" description="Helical" evidence="11">
    <location>
        <begin position="20"/>
        <end position="39"/>
    </location>
</feature>
<reference evidence="14" key="1">
    <citation type="submission" date="2017-02" db="EMBL/GenBank/DDBJ databases">
        <title>Comparative genomics and description of representatives of a novel lineage of planctomycetes thriving in anoxic sediments.</title>
        <authorList>
            <person name="Spring S."/>
            <person name="Bunk B."/>
            <person name="Sproer C."/>
        </authorList>
    </citation>
    <scope>NUCLEOTIDE SEQUENCE [LARGE SCALE GENOMIC DNA]</scope>
    <source>
        <strain evidence="14">ST-NAGAB-D1</strain>
    </source>
</reference>
<sequence length="224" mass="25151">MRNIKRKKFWLIRELSHRIFVMAGAVAITLAFFLVLPLMQTLSKPPKQDMVVRSVDTGKLEAPDPPPEPEPEEEEPEPEKEPPKLEQNNAPLDLSQLEVALNPGFGDGWAAGDFGVSLNTFASENKDVDALFSIADLDQKPRVLYQPGPTMNAQMRKNAPGKVYVIFIVDKQGRVASPRVQKSTNPVFEKAAISTIKRWKFEPGKRNGKAVRFRMRVPFVFPKG</sequence>
<gene>
    <name evidence="13" type="ORF">STSP2_01971</name>
</gene>
<evidence type="ECO:0000256" key="4">
    <source>
        <dbReference type="ARBA" id="ARBA00022475"/>
    </source>
</evidence>
<dbReference type="GO" id="GO:0098797">
    <property type="term" value="C:plasma membrane protein complex"/>
    <property type="evidence" value="ECO:0007669"/>
    <property type="project" value="TreeGrafter"/>
</dbReference>
<dbReference type="KEGG" id="alus:STSP2_01971"/>
<evidence type="ECO:0000256" key="7">
    <source>
        <dbReference type="ARBA" id="ARBA00022927"/>
    </source>
</evidence>
<keyword evidence="9 11" id="KW-0472">Membrane</keyword>
<dbReference type="GO" id="GO:0015031">
    <property type="term" value="P:protein transport"/>
    <property type="evidence" value="ECO:0007669"/>
    <property type="project" value="UniProtKB-KW"/>
</dbReference>
<dbReference type="PROSITE" id="PS52015">
    <property type="entry name" value="TONB_CTD"/>
    <property type="match status" value="1"/>
</dbReference>
<dbReference type="AlphaFoldDB" id="A0A1U9NM47"/>
<evidence type="ECO:0000256" key="3">
    <source>
        <dbReference type="ARBA" id="ARBA00022448"/>
    </source>
</evidence>
<dbReference type="GO" id="GO:0055085">
    <property type="term" value="P:transmembrane transport"/>
    <property type="evidence" value="ECO:0007669"/>
    <property type="project" value="InterPro"/>
</dbReference>
<evidence type="ECO:0000313" key="14">
    <source>
        <dbReference type="Proteomes" id="UP000189674"/>
    </source>
</evidence>
<organism evidence="13 14">
    <name type="scientific">Anaerohalosphaera lusitana</name>
    <dbReference type="NCBI Taxonomy" id="1936003"/>
    <lineage>
        <taxon>Bacteria</taxon>
        <taxon>Pseudomonadati</taxon>
        <taxon>Planctomycetota</taxon>
        <taxon>Phycisphaerae</taxon>
        <taxon>Sedimentisphaerales</taxon>
        <taxon>Anaerohalosphaeraceae</taxon>
        <taxon>Anaerohalosphaera</taxon>
    </lineage>
</organism>
<dbReference type="EMBL" id="CP019791">
    <property type="protein sequence ID" value="AQT68798.1"/>
    <property type="molecule type" value="Genomic_DNA"/>
</dbReference>
<name>A0A1U9NM47_9BACT</name>
<evidence type="ECO:0000256" key="8">
    <source>
        <dbReference type="ARBA" id="ARBA00022989"/>
    </source>
</evidence>
<dbReference type="InterPro" id="IPR037682">
    <property type="entry name" value="TonB_C"/>
</dbReference>
<keyword evidence="14" id="KW-1185">Reference proteome</keyword>
<evidence type="ECO:0000256" key="2">
    <source>
        <dbReference type="ARBA" id="ARBA00006555"/>
    </source>
</evidence>
<protein>
    <submittedName>
        <fullName evidence="13">Transport protein TonB</fullName>
    </submittedName>
</protein>
<comment type="subcellular location">
    <subcellularLocation>
        <location evidence="1">Cell inner membrane</location>
        <topology evidence="1">Single-pass membrane protein</topology>
        <orientation evidence="1">Periplasmic side</orientation>
    </subcellularLocation>
</comment>
<dbReference type="PANTHER" id="PTHR33446">
    <property type="entry name" value="PROTEIN TONB-RELATED"/>
    <property type="match status" value="1"/>
</dbReference>
<evidence type="ECO:0000256" key="11">
    <source>
        <dbReference type="SAM" id="Phobius"/>
    </source>
</evidence>
<dbReference type="SUPFAM" id="SSF74653">
    <property type="entry name" value="TolA/TonB C-terminal domain"/>
    <property type="match status" value="1"/>
</dbReference>
<keyword evidence="7" id="KW-0653">Protein transport</keyword>
<keyword evidence="4" id="KW-1003">Cell membrane</keyword>
<evidence type="ECO:0000256" key="10">
    <source>
        <dbReference type="SAM" id="MobiDB-lite"/>
    </source>
</evidence>
<dbReference type="InterPro" id="IPR006260">
    <property type="entry name" value="TonB/TolA_C"/>
</dbReference>
<feature type="region of interest" description="Disordered" evidence="10">
    <location>
        <begin position="58"/>
        <end position="88"/>
    </location>
</feature>
<keyword evidence="6 11" id="KW-0812">Transmembrane</keyword>
<evidence type="ECO:0000256" key="5">
    <source>
        <dbReference type="ARBA" id="ARBA00022519"/>
    </source>
</evidence>
<feature type="domain" description="TonB C-terminal" evidence="12">
    <location>
        <begin position="135"/>
        <end position="224"/>
    </location>
</feature>
<dbReference type="Proteomes" id="UP000189674">
    <property type="component" value="Chromosome"/>
</dbReference>
<comment type="similarity">
    <text evidence="2">Belongs to the TonB family.</text>
</comment>